<proteinExistence type="predicted"/>
<evidence type="ECO:0000313" key="1">
    <source>
        <dbReference type="EMBL" id="GAA1250223.1"/>
    </source>
</evidence>
<reference evidence="2" key="1">
    <citation type="journal article" date="2019" name="Int. J. Syst. Evol. Microbiol.">
        <title>The Global Catalogue of Microorganisms (GCM) 10K type strain sequencing project: providing services to taxonomists for standard genome sequencing and annotation.</title>
        <authorList>
            <consortium name="The Broad Institute Genomics Platform"/>
            <consortium name="The Broad Institute Genome Sequencing Center for Infectious Disease"/>
            <person name="Wu L."/>
            <person name="Ma J."/>
        </authorList>
    </citation>
    <scope>NUCLEOTIDE SEQUENCE [LARGE SCALE GENOMIC DNA]</scope>
    <source>
        <strain evidence="2">JCM 11448</strain>
    </source>
</reference>
<dbReference type="EMBL" id="BAAAIH010000001">
    <property type="protein sequence ID" value="GAA1250223.1"/>
    <property type="molecule type" value="Genomic_DNA"/>
</dbReference>
<evidence type="ECO:0000313" key="2">
    <source>
        <dbReference type="Proteomes" id="UP001500282"/>
    </source>
</evidence>
<gene>
    <name evidence="1" type="ORF">GCM10009579_04960</name>
</gene>
<organism evidence="1 2">
    <name type="scientific">Streptomyces javensis</name>
    <dbReference type="NCBI Taxonomy" id="114698"/>
    <lineage>
        <taxon>Bacteria</taxon>
        <taxon>Bacillati</taxon>
        <taxon>Actinomycetota</taxon>
        <taxon>Actinomycetes</taxon>
        <taxon>Kitasatosporales</taxon>
        <taxon>Streptomycetaceae</taxon>
        <taxon>Streptomyces</taxon>
        <taxon>Streptomyces violaceusniger group</taxon>
    </lineage>
</organism>
<keyword evidence="2" id="KW-1185">Reference proteome</keyword>
<sequence>MAVVVGQARTQLRLARPLAVDLRGPWEKAAEPNTLTPIRVRRGVLEPVDEGRLSGR</sequence>
<protein>
    <submittedName>
        <fullName evidence="1">Uncharacterized protein</fullName>
    </submittedName>
</protein>
<accession>A0ABP4H6G1</accession>
<dbReference type="Proteomes" id="UP001500282">
    <property type="component" value="Unassembled WGS sequence"/>
</dbReference>
<name>A0ABP4H6G1_9ACTN</name>
<comment type="caution">
    <text evidence="1">The sequence shown here is derived from an EMBL/GenBank/DDBJ whole genome shotgun (WGS) entry which is preliminary data.</text>
</comment>